<keyword evidence="2" id="KW-1185">Reference proteome</keyword>
<accession>A0ACD5WMY6</accession>
<reference evidence="1" key="1">
    <citation type="submission" date="2021-05" db="EMBL/GenBank/DDBJ databases">
        <authorList>
            <person name="Scholz U."/>
            <person name="Mascher M."/>
            <person name="Fiebig A."/>
        </authorList>
    </citation>
    <scope>NUCLEOTIDE SEQUENCE [LARGE SCALE GENOMIC DNA]</scope>
</reference>
<dbReference type="Proteomes" id="UP001732700">
    <property type="component" value="Chromosome 4C"/>
</dbReference>
<proteinExistence type="predicted"/>
<protein>
    <submittedName>
        <fullName evidence="1">Uncharacterized protein</fullName>
    </submittedName>
</protein>
<name>A0ACD5WMY6_AVESA</name>
<reference evidence="1" key="2">
    <citation type="submission" date="2025-09" db="UniProtKB">
        <authorList>
            <consortium name="EnsemblPlants"/>
        </authorList>
    </citation>
    <scope>IDENTIFICATION</scope>
</reference>
<organism evidence="1 2">
    <name type="scientific">Avena sativa</name>
    <name type="common">Oat</name>
    <dbReference type="NCBI Taxonomy" id="4498"/>
    <lineage>
        <taxon>Eukaryota</taxon>
        <taxon>Viridiplantae</taxon>
        <taxon>Streptophyta</taxon>
        <taxon>Embryophyta</taxon>
        <taxon>Tracheophyta</taxon>
        <taxon>Spermatophyta</taxon>
        <taxon>Magnoliopsida</taxon>
        <taxon>Liliopsida</taxon>
        <taxon>Poales</taxon>
        <taxon>Poaceae</taxon>
        <taxon>BOP clade</taxon>
        <taxon>Pooideae</taxon>
        <taxon>Poodae</taxon>
        <taxon>Poeae</taxon>
        <taxon>Poeae Chloroplast Group 1 (Aveneae type)</taxon>
        <taxon>Aveninae</taxon>
        <taxon>Avena</taxon>
    </lineage>
</organism>
<sequence>MEAARDVSMDMFRGSLDAAASVGRCGEVCCNLHEMEKALRGTILHIHSSDESTIHPANDLLVQALQNLVRSARHTTNEHYSHMLHCWASKLEEDAEMVRPGENGGKYIFLLNNACAVLQMMRRSEATFANEELESWLSSMIERYTKSYINECWVPLNSTLCLDLDEFTAKFLATCGNQMTWKVAAELRYQLREEIVDLIVPPYEVSSFALQANRRRFSGGLCSFRRVIAGKKQKKYTGEELKEQIRVLFEG</sequence>
<dbReference type="EnsemblPlants" id="AVESA.00010b.r2.4CG1253980.1">
    <property type="protein sequence ID" value="AVESA.00010b.r2.4CG1253980.1.CDS"/>
    <property type="gene ID" value="AVESA.00010b.r2.4CG1253980"/>
</dbReference>
<evidence type="ECO:0000313" key="1">
    <source>
        <dbReference type="EnsemblPlants" id="AVESA.00010b.r2.4CG1253980.1.CDS"/>
    </source>
</evidence>
<evidence type="ECO:0000313" key="2">
    <source>
        <dbReference type="Proteomes" id="UP001732700"/>
    </source>
</evidence>